<dbReference type="GO" id="GO:0016740">
    <property type="term" value="F:transferase activity"/>
    <property type="evidence" value="ECO:0007669"/>
    <property type="project" value="UniProtKB-KW"/>
</dbReference>
<dbReference type="OrthoDB" id="1408035at2"/>
<accession>A0A3L7ZNA1</accession>
<gene>
    <name evidence="1" type="ORF">D7V78_11620</name>
    <name evidence="2" type="ORF">E5342_03085</name>
</gene>
<dbReference type="RefSeq" id="WP_121736347.1">
    <property type="nucleotide sequence ID" value="NZ_QXXG01000032.1"/>
</dbReference>
<dbReference type="AlphaFoldDB" id="A0A3L7ZNA1"/>
<sequence>MEFIVKKTTELTSIEKEQILSLFNEVFEKSRTIQEFNNQYLNNPLGYSFHSLMLKDGSVVGHNSGIPCYYKVNGERQLFICNVDTMIKKQCRGIDNFFDMMIHATNRYKEEDATMLYGFPNDNSYPILKSLGLMEDIGKLDTYCLPYRIGGIKKSLSFLNLFSMLFCRFWVTFSSYFASKQVKGFSVEKEAESYNTTRYKRNDGHYSIVKMDSFQFMYKIITYEGVRTAFLVDVVNKSARNFCKAVKYIIQNENVNFDLILYVGHLPFSSYGMIKFPRRFEPKHFNFTGFLLNEKNKDLLFNIESWDVNLSNYDLI</sequence>
<dbReference type="Proteomes" id="UP000278164">
    <property type="component" value="Unassembled WGS sequence"/>
</dbReference>
<evidence type="ECO:0000313" key="4">
    <source>
        <dbReference type="Proteomes" id="UP000310032"/>
    </source>
</evidence>
<dbReference type="Gene3D" id="3.40.630.30">
    <property type="match status" value="1"/>
</dbReference>
<dbReference type="EMBL" id="RAYI01000020">
    <property type="protein sequence ID" value="RLT73189.1"/>
    <property type="molecule type" value="Genomic_DNA"/>
</dbReference>
<dbReference type="InterPro" id="IPR016181">
    <property type="entry name" value="Acyl_CoA_acyltransferase"/>
</dbReference>
<keyword evidence="1" id="KW-0808">Transferase</keyword>
<reference evidence="1 3" key="1">
    <citation type="submission" date="2018-09" db="EMBL/GenBank/DDBJ databases">
        <title>Murine metabolic-syndrome-specific gut microbial biobank.</title>
        <authorList>
            <person name="Liu C."/>
        </authorList>
    </citation>
    <scope>NUCLEOTIDE SEQUENCE [LARGE SCALE GENOMIC DNA]</scope>
    <source>
        <strain evidence="1 3">8-P5</strain>
    </source>
</reference>
<dbReference type="Proteomes" id="UP000310032">
    <property type="component" value="Unassembled WGS sequence"/>
</dbReference>
<organism evidence="1 3">
    <name type="scientific">Parabacteroides distasonis</name>
    <dbReference type="NCBI Taxonomy" id="823"/>
    <lineage>
        <taxon>Bacteria</taxon>
        <taxon>Pseudomonadati</taxon>
        <taxon>Bacteroidota</taxon>
        <taxon>Bacteroidia</taxon>
        <taxon>Bacteroidales</taxon>
        <taxon>Tannerellaceae</taxon>
        <taxon>Parabacteroides</taxon>
    </lineage>
</organism>
<comment type="caution">
    <text evidence="1">The sequence shown here is derived from an EMBL/GenBank/DDBJ whole genome shotgun (WGS) entry which is preliminary data.</text>
</comment>
<name>A0A3L7ZNA1_PARDI</name>
<dbReference type="Pfam" id="PF13527">
    <property type="entry name" value="Acetyltransf_9"/>
    <property type="match status" value="1"/>
</dbReference>
<proteinExistence type="predicted"/>
<evidence type="ECO:0000313" key="3">
    <source>
        <dbReference type="Proteomes" id="UP000278164"/>
    </source>
</evidence>
<evidence type="ECO:0000313" key="2">
    <source>
        <dbReference type="EMBL" id="TGY61983.1"/>
    </source>
</evidence>
<evidence type="ECO:0000313" key="1">
    <source>
        <dbReference type="EMBL" id="RLT73189.1"/>
    </source>
</evidence>
<dbReference type="SUPFAM" id="SSF55729">
    <property type="entry name" value="Acyl-CoA N-acyltransferases (Nat)"/>
    <property type="match status" value="1"/>
</dbReference>
<dbReference type="EMBL" id="SRYM01000005">
    <property type="protein sequence ID" value="TGY61983.1"/>
    <property type="molecule type" value="Genomic_DNA"/>
</dbReference>
<reference evidence="2 4" key="2">
    <citation type="submission" date="2019-04" db="EMBL/GenBank/DDBJ databases">
        <title>Microbes associate with the intestines of laboratory mice.</title>
        <authorList>
            <person name="Navarre W."/>
            <person name="Wong E."/>
            <person name="Huang K."/>
            <person name="Tropini C."/>
            <person name="Ng K."/>
            <person name="Yu B."/>
        </authorList>
    </citation>
    <scope>NUCLEOTIDE SEQUENCE [LARGE SCALE GENOMIC DNA]</scope>
    <source>
        <strain evidence="2 4">NM39_I3</strain>
    </source>
</reference>
<protein>
    <submittedName>
        <fullName evidence="1">GNAT family N-acetyltransferase</fullName>
    </submittedName>
</protein>